<dbReference type="InterPro" id="IPR019821">
    <property type="entry name" value="Kinesin_motor_CS"/>
</dbReference>
<evidence type="ECO:0000256" key="5">
    <source>
        <dbReference type="SAM" id="Coils"/>
    </source>
</evidence>
<dbReference type="Gene3D" id="3.40.850.10">
    <property type="entry name" value="Kinesin motor domain"/>
    <property type="match status" value="1"/>
</dbReference>
<feature type="compositionally biased region" description="Basic and acidic residues" evidence="6">
    <location>
        <begin position="972"/>
        <end position="981"/>
    </location>
</feature>
<keyword evidence="9" id="KW-1185">Reference proteome</keyword>
<feature type="region of interest" description="Disordered" evidence="6">
    <location>
        <begin position="570"/>
        <end position="603"/>
    </location>
</feature>
<evidence type="ECO:0000256" key="2">
    <source>
        <dbReference type="ARBA" id="ARBA00022840"/>
    </source>
</evidence>
<dbReference type="InterPro" id="IPR027640">
    <property type="entry name" value="Kinesin-like_fam"/>
</dbReference>
<keyword evidence="3 4" id="KW-0505">Motor protein</keyword>
<gene>
    <name evidence="8" type="ORF">SCF082_LOCUS11432</name>
</gene>
<feature type="compositionally biased region" description="Basic and acidic residues" evidence="6">
    <location>
        <begin position="872"/>
        <end position="898"/>
    </location>
</feature>
<keyword evidence="5" id="KW-0175">Coiled coil</keyword>
<protein>
    <recommendedName>
        <fullName evidence="4">Kinesin-like protein</fullName>
    </recommendedName>
</protein>
<feature type="compositionally biased region" description="Polar residues" evidence="6">
    <location>
        <begin position="784"/>
        <end position="797"/>
    </location>
</feature>
<sequence>MQLSTKRLWKKGKSGSDRRRRSLVEKQLEELQHGEVVDTADEDSDVQNSFKTVGNEEEVEDALERDTRSRAELEKRVKWLEAERVRLLQLSRNGSFRSDATIMSPLSVASPSSCKGFFRDADDDSAPTDKENAASRENRPSAGSSKLRLSQKLYPKSSKRGDKSAKKGKQPKPATPGALPAPLDTSAPDEAALTEAAAALDGCTKVVEKQFTVDVNLGTDLPAHADFAEACGLRLECHDGRLVVEEFLRDNQGYPGRLEACGRVNVQDILEHVQGEPVSSMEELGRLFGSADRSTAVQFGFARRGPRQVTGVVPGSLEQARDQIKFLEAELKFAQAEYARLDIGALEGLQVMLDDTRQHAASLERDLARLRRFERDVQRDEELARKFALKERECRRLLNTLIELKGAIRVFVRVRPVHVSNVNDFDNNREVLQYPDNGSIVLSDLQSSDVPEKSWQFDAVFDPNSTQSEVAGEVEPLVQSVVDGYNACVFAYGQTGSGKTYTMDGPSHDRGIYYRATDMLFNAIDKRLDDFRDAGKETLSVTVKVSVLEIYQERVRDLLSVQDDANAESALEAGEGDKDRNAPAGGSRTPGKKPKQASPFSLDIMHHPKSGYVYVQGAKEEVATSAAEVHEILERGKQHRVVGVTNMNEHSSRSHMILLVSVISKVLESDSTTIKHQSRSKLQLIDLAGSERASSVENGGQRLRETCHINKSLSALGDVMQALQNNGSRHIPFRNSKLTSLLRDSLGGKAKTLMMIQVSPMKLHMWETMRTLEFAQRVGKISFGGTSDRNAGSSEQLSRLKRDNAEQASELQRVRQRVLTIRQQLDAEKLAKQSVTNSLKTLQNQHEAENAEWNRVKQELEGQVLSLQKKVKELGRKSEDEQRSKEESGIKRSQHEAHVAQSEVKLLRTRNTELKRKYQDAVHRIDALEKAAELRGGGGTPTLSREHSRRLTRAQNGSSNSINSNSGSLKSLFDEAKSSSN</sequence>
<evidence type="ECO:0000313" key="8">
    <source>
        <dbReference type="EMBL" id="CAK9012239.1"/>
    </source>
</evidence>
<feature type="domain" description="Kinesin motor" evidence="7">
    <location>
        <begin position="407"/>
        <end position="781"/>
    </location>
</feature>
<keyword evidence="4" id="KW-0493">Microtubule</keyword>
<feature type="region of interest" description="Disordered" evidence="6">
    <location>
        <begin position="1"/>
        <end position="68"/>
    </location>
</feature>
<evidence type="ECO:0000256" key="3">
    <source>
        <dbReference type="PROSITE-ProRule" id="PRU00283"/>
    </source>
</evidence>
<dbReference type="PRINTS" id="PR00380">
    <property type="entry name" value="KINESINHEAVY"/>
</dbReference>
<keyword evidence="2 3" id="KW-0067">ATP-binding</keyword>
<dbReference type="Pfam" id="PF00225">
    <property type="entry name" value="Kinesin"/>
    <property type="match status" value="1"/>
</dbReference>
<dbReference type="Proteomes" id="UP001642464">
    <property type="component" value="Unassembled WGS sequence"/>
</dbReference>
<dbReference type="PANTHER" id="PTHR47972">
    <property type="entry name" value="KINESIN-LIKE PROTEIN KLP-3"/>
    <property type="match status" value="1"/>
</dbReference>
<evidence type="ECO:0000256" key="6">
    <source>
        <dbReference type="SAM" id="MobiDB-lite"/>
    </source>
</evidence>
<name>A0ABP0JCW2_9DINO</name>
<feature type="binding site" evidence="3">
    <location>
        <begin position="493"/>
        <end position="500"/>
    </location>
    <ligand>
        <name>ATP</name>
        <dbReference type="ChEBI" id="CHEBI:30616"/>
    </ligand>
</feature>
<comment type="similarity">
    <text evidence="3 4">Belongs to the TRAFAC class myosin-kinesin ATPase superfamily. Kinesin family.</text>
</comment>
<evidence type="ECO:0000256" key="4">
    <source>
        <dbReference type="RuleBase" id="RU000394"/>
    </source>
</evidence>
<dbReference type="PROSITE" id="PS00411">
    <property type="entry name" value="KINESIN_MOTOR_1"/>
    <property type="match status" value="1"/>
</dbReference>
<dbReference type="InterPro" id="IPR036961">
    <property type="entry name" value="Kinesin_motor_dom_sf"/>
</dbReference>
<evidence type="ECO:0000313" key="9">
    <source>
        <dbReference type="Proteomes" id="UP001642464"/>
    </source>
</evidence>
<dbReference type="SMART" id="SM00129">
    <property type="entry name" value="KISc"/>
    <property type="match status" value="1"/>
</dbReference>
<dbReference type="PROSITE" id="PS50067">
    <property type="entry name" value="KINESIN_MOTOR_2"/>
    <property type="match status" value="1"/>
</dbReference>
<comment type="caution">
    <text evidence="8">The sequence shown here is derived from an EMBL/GenBank/DDBJ whole genome shotgun (WGS) entry which is preliminary data.</text>
</comment>
<keyword evidence="1 3" id="KW-0547">Nucleotide-binding</keyword>
<feature type="region of interest" description="Disordered" evidence="6">
    <location>
        <begin position="872"/>
        <end position="902"/>
    </location>
</feature>
<dbReference type="SUPFAM" id="SSF52540">
    <property type="entry name" value="P-loop containing nucleoside triphosphate hydrolases"/>
    <property type="match status" value="1"/>
</dbReference>
<feature type="region of interest" description="Disordered" evidence="6">
    <location>
        <begin position="932"/>
        <end position="981"/>
    </location>
</feature>
<dbReference type="InterPro" id="IPR001752">
    <property type="entry name" value="Kinesin_motor_dom"/>
</dbReference>
<feature type="compositionally biased region" description="Basic and acidic residues" evidence="6">
    <location>
        <begin position="127"/>
        <end position="139"/>
    </location>
</feature>
<proteinExistence type="inferred from homology"/>
<dbReference type="InterPro" id="IPR027417">
    <property type="entry name" value="P-loop_NTPase"/>
</dbReference>
<accession>A0ABP0JCW2</accession>
<feature type="coiled-coil region" evidence="5">
    <location>
        <begin position="317"/>
        <end position="373"/>
    </location>
</feature>
<reference evidence="8 9" key="1">
    <citation type="submission" date="2024-02" db="EMBL/GenBank/DDBJ databases">
        <authorList>
            <person name="Chen Y."/>
            <person name="Shah S."/>
            <person name="Dougan E. K."/>
            <person name="Thang M."/>
            <person name="Chan C."/>
        </authorList>
    </citation>
    <scope>NUCLEOTIDE SEQUENCE [LARGE SCALE GENOMIC DNA]</scope>
</reference>
<feature type="compositionally biased region" description="Basic and acidic residues" evidence="6">
    <location>
        <begin position="14"/>
        <end position="36"/>
    </location>
</feature>
<evidence type="ECO:0000259" key="7">
    <source>
        <dbReference type="PROSITE" id="PS50067"/>
    </source>
</evidence>
<dbReference type="EMBL" id="CAXAMM010006776">
    <property type="protein sequence ID" value="CAK9012239.1"/>
    <property type="molecule type" value="Genomic_DNA"/>
</dbReference>
<feature type="region of interest" description="Disordered" evidence="6">
    <location>
        <begin position="783"/>
        <end position="812"/>
    </location>
</feature>
<feature type="compositionally biased region" description="Low complexity" evidence="6">
    <location>
        <begin position="956"/>
        <end position="968"/>
    </location>
</feature>
<evidence type="ECO:0000256" key="1">
    <source>
        <dbReference type="ARBA" id="ARBA00022741"/>
    </source>
</evidence>
<feature type="region of interest" description="Disordered" evidence="6">
    <location>
        <begin position="118"/>
        <end position="186"/>
    </location>
</feature>
<organism evidence="8 9">
    <name type="scientific">Durusdinium trenchii</name>
    <dbReference type="NCBI Taxonomy" id="1381693"/>
    <lineage>
        <taxon>Eukaryota</taxon>
        <taxon>Sar</taxon>
        <taxon>Alveolata</taxon>
        <taxon>Dinophyceae</taxon>
        <taxon>Suessiales</taxon>
        <taxon>Symbiodiniaceae</taxon>
        <taxon>Durusdinium</taxon>
    </lineage>
</organism>
<dbReference type="PANTHER" id="PTHR47972:SF28">
    <property type="entry name" value="KINESIN-LIKE PROTEIN KLP-3"/>
    <property type="match status" value="1"/>
</dbReference>